<dbReference type="InterPro" id="IPR052741">
    <property type="entry name" value="Mitochondrial_HTD2"/>
</dbReference>
<gene>
    <name evidence="1" type="ORF">GCM10022254_45210</name>
</gene>
<evidence type="ECO:0008006" key="3">
    <source>
        <dbReference type="Google" id="ProtNLM"/>
    </source>
</evidence>
<name>A0ABP8C9W7_9ACTN</name>
<dbReference type="RefSeq" id="WP_344899753.1">
    <property type="nucleotide sequence ID" value="NZ_BAABAS010000015.1"/>
</dbReference>
<reference evidence="2" key="1">
    <citation type="journal article" date="2019" name="Int. J. Syst. Evol. Microbiol.">
        <title>The Global Catalogue of Microorganisms (GCM) 10K type strain sequencing project: providing services to taxonomists for standard genome sequencing and annotation.</title>
        <authorList>
            <consortium name="The Broad Institute Genomics Platform"/>
            <consortium name="The Broad Institute Genome Sequencing Center for Infectious Disease"/>
            <person name="Wu L."/>
            <person name="Ma J."/>
        </authorList>
    </citation>
    <scope>NUCLEOTIDE SEQUENCE [LARGE SCALE GENOMIC DNA]</scope>
    <source>
        <strain evidence="2">JCM 17440</strain>
    </source>
</reference>
<dbReference type="Proteomes" id="UP001501710">
    <property type="component" value="Unassembled WGS sequence"/>
</dbReference>
<evidence type="ECO:0000313" key="1">
    <source>
        <dbReference type="EMBL" id="GAA4236193.1"/>
    </source>
</evidence>
<dbReference type="SUPFAM" id="SSF54637">
    <property type="entry name" value="Thioesterase/thiol ester dehydrase-isomerase"/>
    <property type="match status" value="1"/>
</dbReference>
<dbReference type="EMBL" id="BAABAS010000015">
    <property type="protein sequence ID" value="GAA4236193.1"/>
    <property type="molecule type" value="Genomic_DNA"/>
</dbReference>
<keyword evidence="2" id="KW-1185">Reference proteome</keyword>
<evidence type="ECO:0000313" key="2">
    <source>
        <dbReference type="Proteomes" id="UP001501710"/>
    </source>
</evidence>
<protein>
    <recommendedName>
        <fullName evidence="3">Acyl dehydratase</fullName>
    </recommendedName>
</protein>
<dbReference type="Gene3D" id="3.10.129.10">
    <property type="entry name" value="Hotdog Thioesterase"/>
    <property type="match status" value="1"/>
</dbReference>
<proteinExistence type="predicted"/>
<organism evidence="1 2">
    <name type="scientific">Actinomadura meridiana</name>
    <dbReference type="NCBI Taxonomy" id="559626"/>
    <lineage>
        <taxon>Bacteria</taxon>
        <taxon>Bacillati</taxon>
        <taxon>Actinomycetota</taxon>
        <taxon>Actinomycetes</taxon>
        <taxon>Streptosporangiales</taxon>
        <taxon>Thermomonosporaceae</taxon>
        <taxon>Actinomadura</taxon>
    </lineage>
</organism>
<accession>A0ABP8C9W7</accession>
<comment type="caution">
    <text evidence="1">The sequence shown here is derived from an EMBL/GenBank/DDBJ whole genome shotgun (WGS) entry which is preliminary data.</text>
</comment>
<dbReference type="PANTHER" id="PTHR28152:SF1">
    <property type="entry name" value="HYDROXYACYL-THIOESTER DEHYDRATASE TYPE 2, MITOCHONDRIAL"/>
    <property type="match status" value="1"/>
</dbReference>
<dbReference type="PANTHER" id="PTHR28152">
    <property type="entry name" value="HYDROXYACYL-THIOESTER DEHYDRATASE TYPE 2, MITOCHONDRIAL"/>
    <property type="match status" value="1"/>
</dbReference>
<dbReference type="InterPro" id="IPR029069">
    <property type="entry name" value="HotDog_dom_sf"/>
</dbReference>
<sequence>MTETEAIPAALAEVAPVERVATHLQAFLFSAATWNPHRIHYDRDYARHEGHPDVLVQSHLHACFISQALLNTVGDGARLVRFGWQNRAIACPGQRLVISGRAVAAASTGAGLRVDYELDERHESGEVAAVAWASVVLHARTSPLTRTRRRPS</sequence>